<protein>
    <submittedName>
        <fullName evidence="2">Uncharacterized protein</fullName>
    </submittedName>
</protein>
<gene>
    <name evidence="2" type="ORF">TKK_009681</name>
</gene>
<proteinExistence type="predicted"/>
<reference evidence="2 3" key="1">
    <citation type="journal article" date="2024" name="bioRxiv">
        <title>A reference genome for Trichogramma kaykai: A tiny desert-dwelling parasitoid wasp with competing sex-ratio distorters.</title>
        <authorList>
            <person name="Culotta J."/>
            <person name="Lindsey A.R."/>
        </authorList>
    </citation>
    <scope>NUCLEOTIDE SEQUENCE [LARGE SCALE GENOMIC DNA]</scope>
    <source>
        <strain evidence="2 3">KSX58</strain>
    </source>
</reference>
<dbReference type="Proteomes" id="UP001627154">
    <property type="component" value="Unassembled WGS sequence"/>
</dbReference>
<evidence type="ECO:0000256" key="1">
    <source>
        <dbReference type="SAM" id="MobiDB-lite"/>
    </source>
</evidence>
<sequence length="69" mass="7706">MDVPELNKKFKAVKKMGEEMQAIIGDLSKVFEKESREEEKRKRKSSRSEESSDFDSSSDSSGATSLTGT</sequence>
<dbReference type="AlphaFoldDB" id="A0ABD2WUW0"/>
<name>A0ABD2WUW0_9HYME</name>
<evidence type="ECO:0000313" key="3">
    <source>
        <dbReference type="Proteomes" id="UP001627154"/>
    </source>
</evidence>
<accession>A0ABD2WUW0</accession>
<evidence type="ECO:0000313" key="2">
    <source>
        <dbReference type="EMBL" id="KAL3396525.1"/>
    </source>
</evidence>
<comment type="caution">
    <text evidence="2">The sequence shown here is derived from an EMBL/GenBank/DDBJ whole genome shotgun (WGS) entry which is preliminary data.</text>
</comment>
<organism evidence="2 3">
    <name type="scientific">Trichogramma kaykai</name>
    <dbReference type="NCBI Taxonomy" id="54128"/>
    <lineage>
        <taxon>Eukaryota</taxon>
        <taxon>Metazoa</taxon>
        <taxon>Ecdysozoa</taxon>
        <taxon>Arthropoda</taxon>
        <taxon>Hexapoda</taxon>
        <taxon>Insecta</taxon>
        <taxon>Pterygota</taxon>
        <taxon>Neoptera</taxon>
        <taxon>Endopterygota</taxon>
        <taxon>Hymenoptera</taxon>
        <taxon>Apocrita</taxon>
        <taxon>Proctotrupomorpha</taxon>
        <taxon>Chalcidoidea</taxon>
        <taxon>Trichogrammatidae</taxon>
        <taxon>Trichogramma</taxon>
    </lineage>
</organism>
<feature type="region of interest" description="Disordered" evidence="1">
    <location>
        <begin position="29"/>
        <end position="69"/>
    </location>
</feature>
<feature type="compositionally biased region" description="Basic and acidic residues" evidence="1">
    <location>
        <begin position="29"/>
        <end position="50"/>
    </location>
</feature>
<dbReference type="EMBL" id="JBJJXI010000071">
    <property type="protein sequence ID" value="KAL3396525.1"/>
    <property type="molecule type" value="Genomic_DNA"/>
</dbReference>
<keyword evidence="3" id="KW-1185">Reference proteome</keyword>